<comment type="function">
    <text evidence="7">Plays an essential role in the initiation and regulation of chromosomal replication. ATP-DnaA binds to the origin of replication (oriC) to initiate formation of the DNA replication initiation complex once per cell cycle. Binds the DnaA box (a 9 base pair repeat at the origin) and separates the double-stranded (ds)DNA. Forms a right-handed helical filament on oriC DNA; dsDNA binds to the exterior of the filament while single-stranded (ss)DNA is stabiized in the filament's interior. The ATP-DnaA-oriC complex binds and stabilizes one strand of the AT-rich DNA unwinding element (DUE), permitting loading of DNA polymerase. After initiation quickly degrades to an ADP-DnaA complex that is not apt for DNA replication. Binds acidic phospholipids.</text>
</comment>
<evidence type="ECO:0000259" key="9">
    <source>
        <dbReference type="SMART" id="SM00382"/>
    </source>
</evidence>
<dbReference type="SMART" id="SM00382">
    <property type="entry name" value="AAA"/>
    <property type="match status" value="1"/>
</dbReference>
<dbReference type="PRINTS" id="PR00051">
    <property type="entry name" value="DNAA"/>
</dbReference>
<organism evidence="11 12">
    <name type="scientific">Parvularcula lutaonensis</name>
    <dbReference type="NCBI Taxonomy" id="491923"/>
    <lineage>
        <taxon>Bacteria</taxon>
        <taxon>Pseudomonadati</taxon>
        <taxon>Pseudomonadota</taxon>
        <taxon>Alphaproteobacteria</taxon>
        <taxon>Parvularculales</taxon>
        <taxon>Parvularculaceae</taxon>
        <taxon>Parvularcula</taxon>
    </lineage>
</organism>
<evidence type="ECO:0000256" key="3">
    <source>
        <dbReference type="ARBA" id="ARBA00022741"/>
    </source>
</evidence>
<comment type="caution">
    <text evidence="11">The sequence shown here is derived from an EMBL/GenBank/DDBJ whole genome shotgun (WGS) entry which is preliminary data.</text>
</comment>
<keyword evidence="4 7" id="KW-0067">ATP-binding</keyword>
<name>A0ABV7MC80_9PROT</name>
<dbReference type="PANTHER" id="PTHR30050">
    <property type="entry name" value="CHROMOSOMAL REPLICATION INITIATOR PROTEIN DNAA"/>
    <property type="match status" value="1"/>
</dbReference>
<dbReference type="InterPro" id="IPR010921">
    <property type="entry name" value="Trp_repressor/repl_initiator"/>
</dbReference>
<evidence type="ECO:0000313" key="11">
    <source>
        <dbReference type="EMBL" id="MFC3303046.1"/>
    </source>
</evidence>
<sequence>MMQNAQSTHQFTRFKSCLKEQFGQAVFDSYFDRLSLAEVGDDHVTLCAPTRFSASLISQRYLGRMRQVWSEQIHPVSKLSVRGAHEMGSVRADAGIIQESMDQQQASLASSLTAAPKITPKSAQPEKPGFDSEGAPTFAQAMTLDRFCTNETNSLAFRAIMKLLDSPTPSVTMIYGAAGRGKTHLLNAVGQEWLRRHPGDNVLYLTYDALMTDVSEAFISKSFKELRAFLQNTDVLLIDDIQLLRGRKRTQEELDCLIDKLRSAGKRVLVAGAMPPKELAETGISPRLAGRLGGGLCVAVGKPDLALRTKIAKQFAEEAMRVSGVAIPQRHLDFIARRCEDSVRELEGALSLIQVATEASAEHGGQLTDEQMRQLLSDHLKQRRQQVTPEAILDFTTETFGLSKDDLMSRSRKQPIVRARHAFCFAVRKLTDTPLTAIGSMIGRDHTTVMHSIRTAEILASSDPTFGSRITAIFDEFEND</sequence>
<evidence type="ECO:0000256" key="7">
    <source>
        <dbReference type="RuleBase" id="RU000577"/>
    </source>
</evidence>
<evidence type="ECO:0000313" key="12">
    <source>
        <dbReference type="Proteomes" id="UP001595607"/>
    </source>
</evidence>
<dbReference type="EMBL" id="JBHRVA010000003">
    <property type="protein sequence ID" value="MFC3303046.1"/>
    <property type="molecule type" value="Genomic_DNA"/>
</dbReference>
<evidence type="ECO:0000256" key="5">
    <source>
        <dbReference type="ARBA" id="ARBA00023121"/>
    </source>
</evidence>
<keyword evidence="2 7" id="KW-0235">DNA replication</keyword>
<feature type="domain" description="Chromosomal replication initiator DnaA C-terminal" evidence="10">
    <location>
        <begin position="388"/>
        <end position="456"/>
    </location>
</feature>
<dbReference type="Gene3D" id="3.30.300.180">
    <property type="match status" value="1"/>
</dbReference>
<evidence type="ECO:0000256" key="2">
    <source>
        <dbReference type="ARBA" id="ARBA00022705"/>
    </source>
</evidence>
<dbReference type="Gene3D" id="1.10.8.60">
    <property type="match status" value="1"/>
</dbReference>
<evidence type="ECO:0000259" key="10">
    <source>
        <dbReference type="SMART" id="SM00760"/>
    </source>
</evidence>
<keyword evidence="1" id="KW-0963">Cytoplasm</keyword>
<dbReference type="SMART" id="SM00760">
    <property type="entry name" value="Bac_DnaA_C"/>
    <property type="match status" value="1"/>
</dbReference>
<keyword evidence="3 7" id="KW-0547">Nucleotide-binding</keyword>
<dbReference type="InterPro" id="IPR038454">
    <property type="entry name" value="DnaA_N_sf"/>
</dbReference>
<dbReference type="InterPro" id="IPR013317">
    <property type="entry name" value="DnaA_dom"/>
</dbReference>
<dbReference type="CDD" id="cd00009">
    <property type="entry name" value="AAA"/>
    <property type="match status" value="1"/>
</dbReference>
<dbReference type="InterPro" id="IPR003593">
    <property type="entry name" value="AAA+_ATPase"/>
</dbReference>
<dbReference type="Pfam" id="PF00308">
    <property type="entry name" value="Bac_DnaA"/>
    <property type="match status" value="1"/>
</dbReference>
<comment type="similarity">
    <text evidence="8">Belongs to the DnaA family.</text>
</comment>
<dbReference type="Pfam" id="PF08299">
    <property type="entry name" value="Bac_DnaA_C"/>
    <property type="match status" value="1"/>
</dbReference>
<dbReference type="CDD" id="cd06571">
    <property type="entry name" value="Bac_DnaA_C"/>
    <property type="match status" value="1"/>
</dbReference>
<dbReference type="InterPro" id="IPR020591">
    <property type="entry name" value="Chromosome_initiator_DnaA-like"/>
</dbReference>
<dbReference type="Gene3D" id="3.40.50.300">
    <property type="entry name" value="P-loop containing nucleotide triphosphate hydrolases"/>
    <property type="match status" value="1"/>
</dbReference>
<evidence type="ECO:0000256" key="4">
    <source>
        <dbReference type="ARBA" id="ARBA00022840"/>
    </source>
</evidence>
<feature type="domain" description="AAA+ ATPase" evidence="9">
    <location>
        <begin position="168"/>
        <end position="298"/>
    </location>
</feature>
<dbReference type="InterPro" id="IPR027417">
    <property type="entry name" value="P-loop_NTPase"/>
</dbReference>
<dbReference type="Gene3D" id="1.10.1750.10">
    <property type="match status" value="1"/>
</dbReference>
<evidence type="ECO:0000256" key="6">
    <source>
        <dbReference type="ARBA" id="ARBA00023125"/>
    </source>
</evidence>
<dbReference type="SUPFAM" id="SSF52540">
    <property type="entry name" value="P-loop containing nucleoside triphosphate hydrolases"/>
    <property type="match status" value="1"/>
</dbReference>
<accession>A0ABV7MC80</accession>
<evidence type="ECO:0000256" key="8">
    <source>
        <dbReference type="RuleBase" id="RU004227"/>
    </source>
</evidence>
<gene>
    <name evidence="11" type="ORF">ACFONP_09915</name>
</gene>
<dbReference type="Proteomes" id="UP001595607">
    <property type="component" value="Unassembled WGS sequence"/>
</dbReference>
<dbReference type="SUPFAM" id="SSF48295">
    <property type="entry name" value="TrpR-like"/>
    <property type="match status" value="1"/>
</dbReference>
<keyword evidence="6 7" id="KW-0238">DNA-binding</keyword>
<dbReference type="InterPro" id="IPR013159">
    <property type="entry name" value="DnaA_C"/>
</dbReference>
<keyword evidence="12" id="KW-1185">Reference proteome</keyword>
<keyword evidence="5" id="KW-0446">Lipid-binding</keyword>
<protein>
    <recommendedName>
        <fullName evidence="7">Chromosomal replication initiator protein DnaA</fullName>
    </recommendedName>
</protein>
<dbReference type="Pfam" id="PF11638">
    <property type="entry name" value="DnaA_N"/>
    <property type="match status" value="1"/>
</dbReference>
<dbReference type="RefSeq" id="WP_189575209.1">
    <property type="nucleotide sequence ID" value="NZ_BMXU01000002.1"/>
</dbReference>
<dbReference type="PANTHER" id="PTHR30050:SF2">
    <property type="entry name" value="CHROMOSOMAL REPLICATION INITIATOR PROTEIN DNAA"/>
    <property type="match status" value="1"/>
</dbReference>
<evidence type="ECO:0000256" key="1">
    <source>
        <dbReference type="ARBA" id="ARBA00022490"/>
    </source>
</evidence>
<proteinExistence type="inferred from homology"/>
<dbReference type="InterPro" id="IPR024633">
    <property type="entry name" value="DnaA_N_dom"/>
</dbReference>
<reference evidence="12" key="1">
    <citation type="journal article" date="2019" name="Int. J. Syst. Evol. Microbiol.">
        <title>The Global Catalogue of Microorganisms (GCM) 10K type strain sequencing project: providing services to taxonomists for standard genome sequencing and annotation.</title>
        <authorList>
            <consortium name="The Broad Institute Genomics Platform"/>
            <consortium name="The Broad Institute Genome Sequencing Center for Infectious Disease"/>
            <person name="Wu L."/>
            <person name="Ma J."/>
        </authorList>
    </citation>
    <scope>NUCLEOTIDE SEQUENCE [LARGE SCALE GENOMIC DNA]</scope>
    <source>
        <strain evidence="12">KCTC 22245</strain>
    </source>
</reference>